<comment type="caution">
    <text evidence="1">The sequence shown here is derived from an EMBL/GenBank/DDBJ whole genome shotgun (WGS) entry which is preliminary data.</text>
</comment>
<evidence type="ECO:0000313" key="1">
    <source>
        <dbReference type="EMBL" id="MBB6495026.1"/>
    </source>
</evidence>
<dbReference type="EMBL" id="JACHBF010000023">
    <property type="protein sequence ID" value="MBB6495026.1"/>
    <property type="molecule type" value="Genomic_DNA"/>
</dbReference>
<accession>A0ABR6R773</accession>
<name>A0ABR6R773_RHITR</name>
<keyword evidence="2" id="KW-1185">Reference proteome</keyword>
<organism evidence="1 2">
    <name type="scientific">Rhizobium tropici</name>
    <dbReference type="NCBI Taxonomy" id="398"/>
    <lineage>
        <taxon>Bacteria</taxon>
        <taxon>Pseudomonadati</taxon>
        <taxon>Pseudomonadota</taxon>
        <taxon>Alphaproteobacteria</taxon>
        <taxon>Hyphomicrobiales</taxon>
        <taxon>Rhizobiaceae</taxon>
        <taxon>Rhizobium/Agrobacterium group</taxon>
        <taxon>Rhizobium</taxon>
    </lineage>
</organism>
<protein>
    <submittedName>
        <fullName evidence="1">Uncharacterized protein</fullName>
    </submittedName>
</protein>
<reference evidence="1 2" key="1">
    <citation type="submission" date="2020-08" db="EMBL/GenBank/DDBJ databases">
        <title>Genomic Encyclopedia of Type Strains, Phase IV (KMG-V): Genome sequencing to study the core and pangenomes of soil and plant-associated prokaryotes.</title>
        <authorList>
            <person name="Whitman W."/>
        </authorList>
    </citation>
    <scope>NUCLEOTIDE SEQUENCE [LARGE SCALE GENOMIC DNA]</scope>
    <source>
        <strain evidence="1 2">SEMIA 4059</strain>
    </source>
</reference>
<dbReference type="Proteomes" id="UP000526625">
    <property type="component" value="Unassembled WGS sequence"/>
</dbReference>
<evidence type="ECO:0000313" key="2">
    <source>
        <dbReference type="Proteomes" id="UP000526625"/>
    </source>
</evidence>
<dbReference type="RefSeq" id="WP_210305311.1">
    <property type="nucleotide sequence ID" value="NZ_JAADZA010000037.1"/>
</dbReference>
<gene>
    <name evidence="1" type="ORF">GGD45_005482</name>
</gene>
<proteinExistence type="predicted"/>
<sequence length="120" mass="13586">MRVLPLLGIAITAPATERLVIPYLSDRYPVIFANKDLPKKIDQKTTLTKIDLSDHIYSYFYDLDDDDDDFDSPLVKSAQLTDLCDFLLPKFSSGEASLANYIYQLKGRDYSFSVDSTDCS</sequence>